<evidence type="ECO:0000256" key="2">
    <source>
        <dbReference type="ARBA" id="ARBA00023125"/>
    </source>
</evidence>
<accession>A0A3E1QDL5</accession>
<dbReference type="OrthoDB" id="1807857at2"/>
<dbReference type="InterPro" id="IPR052362">
    <property type="entry name" value="HTH-GbsR_regulator"/>
</dbReference>
<evidence type="ECO:0000313" key="4">
    <source>
        <dbReference type="EMBL" id="RFN60233.1"/>
    </source>
</evidence>
<dbReference type="InterPro" id="IPR036390">
    <property type="entry name" value="WH_DNA-bd_sf"/>
</dbReference>
<keyword evidence="1" id="KW-0805">Transcription regulation</keyword>
<keyword evidence="5" id="KW-1185">Reference proteome</keyword>
<dbReference type="Proteomes" id="UP000261082">
    <property type="component" value="Unassembled WGS sequence"/>
</dbReference>
<comment type="caution">
    <text evidence="4">The sequence shown here is derived from an EMBL/GenBank/DDBJ whole genome shotgun (WGS) entry which is preliminary data.</text>
</comment>
<dbReference type="SUPFAM" id="SSF46785">
    <property type="entry name" value="Winged helix' DNA-binding domain"/>
    <property type="match status" value="1"/>
</dbReference>
<dbReference type="AlphaFoldDB" id="A0A3E1QDL5"/>
<sequence length="154" mass="18196">MEKINLTEKQKELLETYGVIQEQFGLSPASARVNALLTVIDQKELTFDEIRAILCLSKSATSNAINNLLTINYIGYRTKLGERKRYFFSRMDQWQDSFRKNLDGFREYNKVMKAILAERTPETKDYNTKIKELTQFIDYYSEEAKKIIDNWEKK</sequence>
<evidence type="ECO:0000256" key="3">
    <source>
        <dbReference type="ARBA" id="ARBA00023163"/>
    </source>
</evidence>
<evidence type="ECO:0000313" key="5">
    <source>
        <dbReference type="Proteomes" id="UP000261082"/>
    </source>
</evidence>
<dbReference type="InterPro" id="IPR036388">
    <property type="entry name" value="WH-like_DNA-bd_sf"/>
</dbReference>
<dbReference type="PANTHER" id="PTHR38465:SF1">
    <property type="entry name" value="HTH-TYPE TRANSCRIPTIONAL REGULATOR MJ1563-RELATED"/>
    <property type="match status" value="1"/>
</dbReference>
<name>A0A3E1QDL5_9FLAO</name>
<keyword evidence="3" id="KW-0804">Transcription</keyword>
<organism evidence="4 5">
    <name type="scientific">Marixanthomonas ophiurae</name>
    <dbReference type="NCBI Taxonomy" id="387659"/>
    <lineage>
        <taxon>Bacteria</taxon>
        <taxon>Pseudomonadati</taxon>
        <taxon>Bacteroidota</taxon>
        <taxon>Flavobacteriia</taxon>
        <taxon>Flavobacteriales</taxon>
        <taxon>Flavobacteriaceae</taxon>
        <taxon>Marixanthomonas</taxon>
    </lineage>
</organism>
<evidence type="ECO:0000256" key="1">
    <source>
        <dbReference type="ARBA" id="ARBA00023015"/>
    </source>
</evidence>
<keyword evidence="2" id="KW-0238">DNA-binding</keyword>
<dbReference type="Gene3D" id="1.10.10.10">
    <property type="entry name" value="Winged helix-like DNA-binding domain superfamily/Winged helix DNA-binding domain"/>
    <property type="match status" value="1"/>
</dbReference>
<dbReference type="RefSeq" id="WP_117159292.1">
    <property type="nucleotide sequence ID" value="NZ_QVID01000001.1"/>
</dbReference>
<gene>
    <name evidence="4" type="ORF">DZ858_09390</name>
</gene>
<dbReference type="GO" id="GO:0003677">
    <property type="term" value="F:DNA binding"/>
    <property type="evidence" value="ECO:0007669"/>
    <property type="project" value="UniProtKB-KW"/>
</dbReference>
<protein>
    <submittedName>
        <fullName evidence="4">MarR family transcriptional regulator</fullName>
    </submittedName>
</protein>
<reference evidence="4 5" key="1">
    <citation type="journal article" date="2007" name="Int. J. Syst. Evol. Microbiol.">
        <title>Marixanthomonas ophiurae gen. nov., sp. nov., a marine bacterium of the family Flavobacteriaceae isolated from a deep-sea brittle star.</title>
        <authorList>
            <person name="Romanenko L.A."/>
            <person name="Uchino M."/>
            <person name="Frolova G.M."/>
            <person name="Mikhailov V.V."/>
        </authorList>
    </citation>
    <scope>NUCLEOTIDE SEQUENCE [LARGE SCALE GENOMIC DNA]</scope>
    <source>
        <strain evidence="4 5">KMM 3046</strain>
    </source>
</reference>
<dbReference type="PANTHER" id="PTHR38465">
    <property type="entry name" value="HTH-TYPE TRANSCRIPTIONAL REGULATOR MJ1563-RELATED"/>
    <property type="match status" value="1"/>
</dbReference>
<proteinExistence type="predicted"/>
<dbReference type="EMBL" id="QVID01000001">
    <property type="protein sequence ID" value="RFN60233.1"/>
    <property type="molecule type" value="Genomic_DNA"/>
</dbReference>